<evidence type="ECO:0008006" key="3">
    <source>
        <dbReference type="Google" id="ProtNLM"/>
    </source>
</evidence>
<sequence length="299" mass="34361">MEEENNINKSRNLTEKSIENAERGNLLEGSHLYTFLYKKAEKLSSALYIVTNFIPESEMLRGLLRERSINIFSGIINLQKMSLKINKSFNINNDSEASLDSTLSFIMEINSLLDIAFVSGYISEMNSMILRREYVDLGILIKTRKEDIKSGNISLTKDFFNVPDLYETYALKQELNKNDKIVAKNINSEQKSIRHNKTAELISKGHFIKDIKNIKNIEKRQKIDINPKTSDIRHNSRRNAILELLQKASFITTKDALNTIHGCSSKTLQRELQALINEGVLEKKGSKRWSIYSLARRLT</sequence>
<comment type="caution">
    <text evidence="1">The sequence shown here is derived from an EMBL/GenBank/DDBJ whole genome shotgun (WGS) entry which is preliminary data.</text>
</comment>
<organism evidence="1 2">
    <name type="scientific">Candidatus Campbellbacteria bacterium RIFCSPLOWO2_02_35_12</name>
    <dbReference type="NCBI Taxonomy" id="1797580"/>
    <lineage>
        <taxon>Bacteria</taxon>
        <taxon>Candidatus Campbelliibacteriota</taxon>
    </lineage>
</organism>
<gene>
    <name evidence="1" type="ORF">A2Z61_00275</name>
</gene>
<reference evidence="1 2" key="1">
    <citation type="journal article" date="2016" name="Nat. Commun.">
        <title>Thousands of microbial genomes shed light on interconnected biogeochemical processes in an aquifer system.</title>
        <authorList>
            <person name="Anantharaman K."/>
            <person name="Brown C.T."/>
            <person name="Hug L.A."/>
            <person name="Sharon I."/>
            <person name="Castelle C.J."/>
            <person name="Probst A.J."/>
            <person name="Thomas B.C."/>
            <person name="Singh A."/>
            <person name="Wilkins M.J."/>
            <person name="Karaoz U."/>
            <person name="Brodie E.L."/>
            <person name="Williams K.H."/>
            <person name="Hubbard S.S."/>
            <person name="Banfield J.F."/>
        </authorList>
    </citation>
    <scope>NUCLEOTIDE SEQUENCE [LARGE SCALE GENOMIC DNA]</scope>
</reference>
<dbReference type="InterPro" id="IPR036388">
    <property type="entry name" value="WH-like_DNA-bd_sf"/>
</dbReference>
<dbReference type="STRING" id="1797580.A2Z61_00275"/>
<dbReference type="EMBL" id="MFAC01000032">
    <property type="protein sequence ID" value="OGD66437.1"/>
    <property type="molecule type" value="Genomic_DNA"/>
</dbReference>
<name>A0A1F5EG88_9BACT</name>
<dbReference type="AlphaFoldDB" id="A0A1F5EG88"/>
<dbReference type="Proteomes" id="UP000186029">
    <property type="component" value="Unassembled WGS sequence"/>
</dbReference>
<evidence type="ECO:0000313" key="2">
    <source>
        <dbReference type="Proteomes" id="UP000186029"/>
    </source>
</evidence>
<proteinExistence type="predicted"/>
<protein>
    <recommendedName>
        <fullName evidence="3">HTH deoR-type domain-containing protein</fullName>
    </recommendedName>
</protein>
<dbReference type="Gene3D" id="1.10.10.10">
    <property type="entry name" value="Winged helix-like DNA-binding domain superfamily/Winged helix DNA-binding domain"/>
    <property type="match status" value="1"/>
</dbReference>
<evidence type="ECO:0000313" key="1">
    <source>
        <dbReference type="EMBL" id="OGD66437.1"/>
    </source>
</evidence>
<accession>A0A1F5EG88</accession>